<dbReference type="Proteomes" id="UP000887458">
    <property type="component" value="Unassembled WGS sequence"/>
</dbReference>
<proteinExistence type="predicted"/>
<reference evidence="1 2" key="2">
    <citation type="journal article" date="2022" name="Mol. Biol. Evol.">
        <title>Comparative Genomics Reveals Insights into the Divergent Evolution of Astigmatic Mites and Household Pest Adaptations.</title>
        <authorList>
            <person name="Xiong Q."/>
            <person name="Wan A.T."/>
            <person name="Liu X."/>
            <person name="Fung C.S."/>
            <person name="Xiao X."/>
            <person name="Malainual N."/>
            <person name="Hou J."/>
            <person name="Wang L."/>
            <person name="Wang M."/>
            <person name="Yang K.Y."/>
            <person name="Cui Y."/>
            <person name="Leung E.L."/>
            <person name="Nong W."/>
            <person name="Shin S.K."/>
            <person name="Au S.W."/>
            <person name="Jeong K.Y."/>
            <person name="Chew F.T."/>
            <person name="Hui J.H."/>
            <person name="Leung T.F."/>
            <person name="Tungtrongchitr A."/>
            <person name="Zhong N."/>
            <person name="Liu Z."/>
            <person name="Tsui S.K."/>
        </authorList>
    </citation>
    <scope>NUCLEOTIDE SEQUENCE [LARGE SCALE GENOMIC DNA]</scope>
    <source>
        <strain evidence="1">Derp</strain>
    </source>
</reference>
<reference evidence="1 2" key="1">
    <citation type="journal article" date="2018" name="J. Allergy Clin. Immunol.">
        <title>High-quality assembly of Dermatophagoides pteronyssinus genome and transcriptome reveals a wide range of novel allergens.</title>
        <authorList>
            <person name="Liu X.Y."/>
            <person name="Yang K.Y."/>
            <person name="Wang M.Q."/>
            <person name="Kwok J.S."/>
            <person name="Zeng X."/>
            <person name="Yang Z."/>
            <person name="Xiao X.J."/>
            <person name="Lau C.P."/>
            <person name="Li Y."/>
            <person name="Huang Z.M."/>
            <person name="Ba J.G."/>
            <person name="Yim A.K."/>
            <person name="Ouyang C.Y."/>
            <person name="Ngai S.M."/>
            <person name="Chan T.F."/>
            <person name="Leung E.L."/>
            <person name="Liu L."/>
            <person name="Liu Z.G."/>
            <person name="Tsui S.K."/>
        </authorList>
    </citation>
    <scope>NUCLEOTIDE SEQUENCE [LARGE SCALE GENOMIC DNA]</scope>
    <source>
        <strain evidence="1">Derp</strain>
    </source>
</reference>
<protein>
    <submittedName>
        <fullName evidence="1">Uncharacterized protein</fullName>
    </submittedName>
</protein>
<evidence type="ECO:0000313" key="1">
    <source>
        <dbReference type="EMBL" id="KAH9420337.1"/>
    </source>
</evidence>
<gene>
    <name evidence="1" type="ORF">DERP_011255</name>
</gene>
<keyword evidence="2" id="KW-1185">Reference proteome</keyword>
<dbReference type="EMBL" id="NJHN03000051">
    <property type="protein sequence ID" value="KAH9420337.1"/>
    <property type="molecule type" value="Genomic_DNA"/>
</dbReference>
<accession>A0ABQ8JCJ8</accession>
<organism evidence="1 2">
    <name type="scientific">Dermatophagoides pteronyssinus</name>
    <name type="common">European house dust mite</name>
    <dbReference type="NCBI Taxonomy" id="6956"/>
    <lineage>
        <taxon>Eukaryota</taxon>
        <taxon>Metazoa</taxon>
        <taxon>Ecdysozoa</taxon>
        <taxon>Arthropoda</taxon>
        <taxon>Chelicerata</taxon>
        <taxon>Arachnida</taxon>
        <taxon>Acari</taxon>
        <taxon>Acariformes</taxon>
        <taxon>Sarcoptiformes</taxon>
        <taxon>Astigmata</taxon>
        <taxon>Psoroptidia</taxon>
        <taxon>Analgoidea</taxon>
        <taxon>Pyroglyphidae</taxon>
        <taxon>Dermatophagoidinae</taxon>
        <taxon>Dermatophagoides</taxon>
    </lineage>
</organism>
<sequence length="167" mass="19012">MTVIIIKAKHLIQVDYVWAFLCGRVYEIGVDCTDDVDDNIDICDEPDNLYESLNVMMPDDDTLEPIQIPNCIFDNIFPGGDTMTDCDVGVCMGVNSFFHIADYFDSSDQTLITISTNLSKNHSFNSQYLDQHQTSSSIECLSLCLRLEPRRIKLNKISKRLVKNFNI</sequence>
<evidence type="ECO:0000313" key="2">
    <source>
        <dbReference type="Proteomes" id="UP000887458"/>
    </source>
</evidence>
<name>A0ABQ8JCJ8_DERPT</name>
<comment type="caution">
    <text evidence="1">The sequence shown here is derived from an EMBL/GenBank/DDBJ whole genome shotgun (WGS) entry which is preliminary data.</text>
</comment>